<dbReference type="InterPro" id="IPR036318">
    <property type="entry name" value="FAD-bd_PCMH-like_sf"/>
</dbReference>
<evidence type="ECO:0000256" key="4">
    <source>
        <dbReference type="ARBA" id="ARBA00023002"/>
    </source>
</evidence>
<comment type="caution">
    <text evidence="6">The sequence shown here is derived from an EMBL/GenBank/DDBJ whole genome shotgun (WGS) entry which is preliminary data.</text>
</comment>
<proteinExistence type="inferred from homology"/>
<dbReference type="SUPFAM" id="SSF56176">
    <property type="entry name" value="FAD-binding/transporter-associated domain-like"/>
    <property type="match status" value="1"/>
</dbReference>
<organism evidence="6 7">
    <name type="scientific">Sporothrix bragantina</name>
    <dbReference type="NCBI Taxonomy" id="671064"/>
    <lineage>
        <taxon>Eukaryota</taxon>
        <taxon>Fungi</taxon>
        <taxon>Dikarya</taxon>
        <taxon>Ascomycota</taxon>
        <taxon>Pezizomycotina</taxon>
        <taxon>Sordariomycetes</taxon>
        <taxon>Sordariomycetidae</taxon>
        <taxon>Ophiostomatales</taxon>
        <taxon>Ophiostomataceae</taxon>
        <taxon>Sporothrix</taxon>
    </lineage>
</organism>
<name>A0ABP0BNG0_9PEZI</name>
<protein>
    <recommendedName>
        <fullName evidence="5">FAD-binding PCMH-type domain-containing protein</fullName>
    </recommendedName>
</protein>
<dbReference type="Pfam" id="PF08031">
    <property type="entry name" value="BBE"/>
    <property type="match status" value="1"/>
</dbReference>
<keyword evidence="7" id="KW-1185">Reference proteome</keyword>
<dbReference type="Pfam" id="PF01565">
    <property type="entry name" value="FAD_binding_4"/>
    <property type="match status" value="1"/>
</dbReference>
<dbReference type="InterPro" id="IPR006094">
    <property type="entry name" value="Oxid_FAD_bind_N"/>
</dbReference>
<dbReference type="Gene3D" id="3.40.462.20">
    <property type="match status" value="1"/>
</dbReference>
<dbReference type="Proteomes" id="UP001642406">
    <property type="component" value="Unassembled WGS sequence"/>
</dbReference>
<dbReference type="EMBL" id="CAWUHC010000034">
    <property type="protein sequence ID" value="CAK7221173.1"/>
    <property type="molecule type" value="Genomic_DNA"/>
</dbReference>
<sequence>MSNPLDKLEALLHQHPHIQYASPSSLGYAELREAYILGTEARPLAIIRPQNAEDVALLVSYAVAERIPLTVRGGGHDLFGRCFATGAIAIDMRDIQSVHITADKKTATIGGGILATDLAGELGRHKLATAVGSAPTVGWVGWATHGGYGPFAANYGLGLDQILGATLVNSKGEIVEADELMLAAIRGGGGSIGVIIDVTIKVYPLSKILGGVIVFKADDLGATLSKFTEGYQQLAVPDLPDALGIQQSFVNTPSGKVFTVVFVWSSYDLDLGYVWLDKIKSLGTVIHNSVVPTTIQAWLDDSGKFVPKAAYGGNCTVSVRSFTDEVVAVVAEHIAKMPTDSATLFSAHQLRGTSAAPRADSVFGARTPHYVFEFIATSSTTEQTQASWAWATAFRNAVRQTRADNVCSFTYISLTPPSDANYASIYGPSWERLVKIKNQYDPDNVFRYSMPQFS</sequence>
<dbReference type="Gene3D" id="3.30.465.10">
    <property type="match status" value="1"/>
</dbReference>
<dbReference type="InterPro" id="IPR012951">
    <property type="entry name" value="BBE"/>
</dbReference>
<dbReference type="PROSITE" id="PS51387">
    <property type="entry name" value="FAD_PCMH"/>
    <property type="match status" value="1"/>
</dbReference>
<dbReference type="PANTHER" id="PTHR42973">
    <property type="entry name" value="BINDING OXIDOREDUCTASE, PUTATIVE (AFU_ORTHOLOGUE AFUA_1G17690)-RELATED"/>
    <property type="match status" value="1"/>
</dbReference>
<reference evidence="6 7" key="1">
    <citation type="submission" date="2024-01" db="EMBL/GenBank/DDBJ databases">
        <authorList>
            <person name="Allen C."/>
            <person name="Tagirdzhanova G."/>
        </authorList>
    </citation>
    <scope>NUCLEOTIDE SEQUENCE [LARGE SCALE GENOMIC DNA]</scope>
</reference>
<feature type="domain" description="FAD-binding PCMH-type" evidence="5">
    <location>
        <begin position="39"/>
        <end position="205"/>
    </location>
</feature>
<keyword evidence="2" id="KW-0285">Flavoprotein</keyword>
<accession>A0ABP0BNG0</accession>
<dbReference type="PROSITE" id="PS00862">
    <property type="entry name" value="OX2_COVAL_FAD"/>
    <property type="match status" value="1"/>
</dbReference>
<evidence type="ECO:0000256" key="1">
    <source>
        <dbReference type="ARBA" id="ARBA00005466"/>
    </source>
</evidence>
<evidence type="ECO:0000313" key="6">
    <source>
        <dbReference type="EMBL" id="CAK7221173.1"/>
    </source>
</evidence>
<evidence type="ECO:0000313" key="7">
    <source>
        <dbReference type="Proteomes" id="UP001642406"/>
    </source>
</evidence>
<dbReference type="InterPro" id="IPR006093">
    <property type="entry name" value="Oxy_OxRdtase_FAD_BS"/>
</dbReference>
<dbReference type="Gene3D" id="3.30.43.10">
    <property type="entry name" value="Uridine Diphospho-n-acetylenolpyruvylglucosamine Reductase, domain 2"/>
    <property type="match status" value="1"/>
</dbReference>
<evidence type="ECO:0000256" key="2">
    <source>
        <dbReference type="ARBA" id="ARBA00022630"/>
    </source>
</evidence>
<evidence type="ECO:0000259" key="5">
    <source>
        <dbReference type="PROSITE" id="PS51387"/>
    </source>
</evidence>
<dbReference type="InterPro" id="IPR016169">
    <property type="entry name" value="FAD-bd_PCMH_sub2"/>
</dbReference>
<dbReference type="InterPro" id="IPR016167">
    <property type="entry name" value="FAD-bd_PCMH_sub1"/>
</dbReference>
<keyword evidence="3" id="KW-0274">FAD</keyword>
<evidence type="ECO:0000256" key="3">
    <source>
        <dbReference type="ARBA" id="ARBA00022827"/>
    </source>
</evidence>
<gene>
    <name evidence="6" type="ORF">SBRCBS47491_004435</name>
</gene>
<comment type="similarity">
    <text evidence="1">Belongs to the oxygen-dependent FAD-linked oxidoreductase family.</text>
</comment>
<dbReference type="PANTHER" id="PTHR42973:SF7">
    <property type="entry name" value="FAD-BINDING PCMH-TYPE DOMAIN-CONTAINING PROTEIN"/>
    <property type="match status" value="1"/>
</dbReference>
<dbReference type="InterPro" id="IPR050416">
    <property type="entry name" value="FAD-linked_Oxidoreductase"/>
</dbReference>
<dbReference type="InterPro" id="IPR016166">
    <property type="entry name" value="FAD-bd_PCMH"/>
</dbReference>
<keyword evidence="4" id="KW-0560">Oxidoreductase</keyword>